<evidence type="ECO:0008006" key="4">
    <source>
        <dbReference type="Google" id="ProtNLM"/>
    </source>
</evidence>
<evidence type="ECO:0000256" key="1">
    <source>
        <dbReference type="SAM" id="Phobius"/>
    </source>
</evidence>
<organism evidence="2 3">
    <name type="scientific">Qingshengfaniella alkalisoli</name>
    <dbReference type="NCBI Taxonomy" id="2599296"/>
    <lineage>
        <taxon>Bacteria</taxon>
        <taxon>Pseudomonadati</taxon>
        <taxon>Pseudomonadota</taxon>
        <taxon>Alphaproteobacteria</taxon>
        <taxon>Rhodobacterales</taxon>
        <taxon>Paracoccaceae</taxon>
        <taxon>Qingshengfaniella</taxon>
    </lineage>
</organism>
<keyword evidence="1" id="KW-0812">Transmembrane</keyword>
<dbReference type="RefSeq" id="WP_146365135.1">
    <property type="nucleotide sequence ID" value="NZ_CP042261.1"/>
</dbReference>
<reference evidence="2 3" key="1">
    <citation type="submission" date="2019-07" db="EMBL/GenBank/DDBJ databases">
        <title>Litoreibacter alkalisoli sp. nov., isolated from saline-alkaline soil.</title>
        <authorList>
            <person name="Wang S."/>
            <person name="Xu L."/>
            <person name="Xing Y.-T."/>
            <person name="Sun J.-Q."/>
        </authorList>
    </citation>
    <scope>NUCLEOTIDE SEQUENCE [LARGE SCALE GENOMIC DNA]</scope>
    <source>
        <strain evidence="2 3">LN3S51</strain>
    </source>
</reference>
<name>A0A5B8IYM5_9RHOB</name>
<proteinExistence type="predicted"/>
<dbReference type="KEGG" id="lit:FPZ52_09080"/>
<dbReference type="PROSITE" id="PS51257">
    <property type="entry name" value="PROKAR_LIPOPROTEIN"/>
    <property type="match status" value="1"/>
</dbReference>
<evidence type="ECO:0000313" key="2">
    <source>
        <dbReference type="EMBL" id="QDY69758.1"/>
    </source>
</evidence>
<dbReference type="Gene3D" id="3.40.33.10">
    <property type="entry name" value="CAP"/>
    <property type="match status" value="1"/>
</dbReference>
<gene>
    <name evidence="2" type="ORF">FPZ52_09080</name>
</gene>
<dbReference type="EMBL" id="CP042261">
    <property type="protein sequence ID" value="QDY69758.1"/>
    <property type="molecule type" value="Genomic_DNA"/>
</dbReference>
<feature type="transmembrane region" description="Helical" evidence="1">
    <location>
        <begin position="7"/>
        <end position="27"/>
    </location>
</feature>
<dbReference type="Proteomes" id="UP000318483">
    <property type="component" value="Chromosome"/>
</dbReference>
<evidence type="ECO:0000313" key="3">
    <source>
        <dbReference type="Proteomes" id="UP000318483"/>
    </source>
</evidence>
<accession>A0A5B8IYM5</accession>
<protein>
    <recommendedName>
        <fullName evidence="4">Cysteine-rich secretory protein family protein</fullName>
    </recommendedName>
</protein>
<keyword evidence="1" id="KW-1133">Transmembrane helix</keyword>
<dbReference type="OrthoDB" id="7836029at2"/>
<keyword evidence="3" id="KW-1185">Reference proteome</keyword>
<sequence>MPTIPRYAILSACLFLTACIVPVPIIVPVDAPDNCSRPLAATKQIDRSKLAVDYYEPTANDGLSAEERRLYDLIMDYRQSIGLPTIPLSKSLTLVAGRHAEDTQKNLMPSGGPKRGTNFHSWSDMDYYPDHRNAKLMWQAPRRLGTPYCGNGYEISAWGYTDVEGVFRMWASSSTHRQLIANTDGFRSKNWQAIGVGIARGGPNGASVYHVWFGEQRDPAGRP</sequence>
<dbReference type="AlphaFoldDB" id="A0A5B8IYM5"/>
<keyword evidence="1" id="KW-0472">Membrane</keyword>
<dbReference type="InterPro" id="IPR035940">
    <property type="entry name" value="CAP_sf"/>
</dbReference>